<organism evidence="15 16">
    <name type="scientific">Panagrolaimus superbus</name>
    <dbReference type="NCBI Taxonomy" id="310955"/>
    <lineage>
        <taxon>Eukaryota</taxon>
        <taxon>Metazoa</taxon>
        <taxon>Ecdysozoa</taxon>
        <taxon>Nematoda</taxon>
        <taxon>Chromadorea</taxon>
        <taxon>Rhabditida</taxon>
        <taxon>Tylenchina</taxon>
        <taxon>Panagrolaimomorpha</taxon>
        <taxon>Panagrolaimoidea</taxon>
        <taxon>Panagrolaimidae</taxon>
        <taxon>Panagrolaimus</taxon>
    </lineage>
</organism>
<dbReference type="WBParaSite" id="PSU_v2.g8500.t1">
    <property type="protein sequence ID" value="PSU_v2.g8500.t1"/>
    <property type="gene ID" value="PSU_v2.g8500"/>
</dbReference>
<name>A0A914ZDZ9_9BILA</name>
<evidence type="ECO:0000256" key="5">
    <source>
        <dbReference type="ARBA" id="ARBA00022889"/>
    </source>
</evidence>
<dbReference type="SUPFAM" id="SSF49265">
    <property type="entry name" value="Fibronectin type III"/>
    <property type="match status" value="1"/>
</dbReference>
<dbReference type="InterPro" id="IPR013783">
    <property type="entry name" value="Ig-like_fold"/>
</dbReference>
<evidence type="ECO:0000256" key="2">
    <source>
        <dbReference type="ARBA" id="ARBA00022692"/>
    </source>
</evidence>
<keyword evidence="7 12" id="KW-0472">Membrane</keyword>
<dbReference type="InterPro" id="IPR009138">
    <property type="entry name" value="Neural_cell_adh"/>
</dbReference>
<keyword evidence="4" id="KW-0677">Repeat</keyword>
<evidence type="ECO:0000256" key="4">
    <source>
        <dbReference type="ARBA" id="ARBA00022737"/>
    </source>
</evidence>
<reference evidence="16" key="1">
    <citation type="submission" date="2022-11" db="UniProtKB">
        <authorList>
            <consortium name="WormBaseParasite"/>
        </authorList>
    </citation>
    <scope>IDENTIFICATION</scope>
</reference>
<dbReference type="PANTHER" id="PTHR10075:SF100">
    <property type="entry name" value="FASCICLIN-2"/>
    <property type="match status" value="1"/>
</dbReference>
<dbReference type="GO" id="GO:0007156">
    <property type="term" value="P:homophilic cell adhesion via plasma membrane adhesion molecules"/>
    <property type="evidence" value="ECO:0007669"/>
    <property type="project" value="TreeGrafter"/>
</dbReference>
<dbReference type="Pfam" id="PF07679">
    <property type="entry name" value="I-set"/>
    <property type="match status" value="2"/>
</dbReference>
<dbReference type="InterPro" id="IPR036179">
    <property type="entry name" value="Ig-like_dom_sf"/>
</dbReference>
<evidence type="ECO:0000256" key="6">
    <source>
        <dbReference type="ARBA" id="ARBA00022989"/>
    </source>
</evidence>
<feature type="compositionally biased region" description="Acidic residues" evidence="11">
    <location>
        <begin position="384"/>
        <end position="398"/>
    </location>
</feature>
<dbReference type="InterPro" id="IPR036116">
    <property type="entry name" value="FN3_sf"/>
</dbReference>
<dbReference type="PRINTS" id="PR01838">
    <property type="entry name" value="NCAMFAMILY"/>
</dbReference>
<sequence length="889" mass="99291">MYACEVQESWQPRVSPPANQLERLATGTDLYLVCQVSETEVGKDNVELLWYKDGTAMTRQKIRKNGFIQASLAFVKPTKAETGNYTCKATIGAENKEETVPVEFFERAGFVESESSIHPQEGENAKITCETIGDRLDEIFWLKNGYQLSEADERGYQFEDDYRTLIIPDFFGEKDDGNYSCNVVQFAQIYSKDISVTAYARPVITVFQVPENNAGFEGSSATFKCSAHGKPSPTYKWFKNDEDNSMVELNASDKYKIDDGLLGINYLVDSDAGQYICEAENEVGNSKQNTTLIIHRRPKIERMEDVTTVLGNSVELICSINSDSNISDAYFMFNKQKYAPHSKDTSISYETVTDDSEMETTTVDDSEEESEEAETATVGTSVSGEEEEENNDDEEEDVETRKRRAIIDDTITVEWRDEKLVLTIPNAQMSHMGRYSCHAENMAGTTYDAAKILITHAPVFTNVSEKYIRRQEGESAFLFCEVSAIPAADMSFEHGSSQVYPDGVNVQLESTNDKLALSFNSLQDSDFGTYQCSAKNTQGSAEPAVFEIIKIVPPKDPEAISCADNVYPNFAVCRLDGYDETKRGEWPTRFQVFYTNEEPTEEFDWENSATVTEASFVDGKSVKLTGLNTEQKYFARILAVNEAGEGELSGVIPFETTAAWTPEPVIDAVINCPDVCSVNWTIPNDRGAEITGYKLVFRETSAVQSEIEDSTTIATPEIIETTTDENDDDSAAENITAEDFTDGEEEDDESGDVREQITINVGADDHHVDLPQLLPLRNYELTIYAINEVGLSDPTTYYFRTTEKSGLATLFPLPNWAVITLFVIVGLVLAIMLDAFCCKTRHCGVLACLTSHCRNRRNRAPKDIEQGNASGEHRVLITTTEKQIIRNDH</sequence>
<evidence type="ECO:0000313" key="16">
    <source>
        <dbReference type="WBParaSite" id="PSU_v2.g8500.t1"/>
    </source>
</evidence>
<dbReference type="CDD" id="cd00096">
    <property type="entry name" value="Ig"/>
    <property type="match status" value="1"/>
</dbReference>
<dbReference type="GO" id="GO:0007411">
    <property type="term" value="P:axon guidance"/>
    <property type="evidence" value="ECO:0007669"/>
    <property type="project" value="TreeGrafter"/>
</dbReference>
<dbReference type="InterPro" id="IPR003598">
    <property type="entry name" value="Ig_sub2"/>
</dbReference>
<dbReference type="InterPro" id="IPR003599">
    <property type="entry name" value="Ig_sub"/>
</dbReference>
<evidence type="ECO:0000259" key="14">
    <source>
        <dbReference type="PROSITE" id="PS50853"/>
    </source>
</evidence>
<dbReference type="Pfam" id="PF13895">
    <property type="entry name" value="Ig_2"/>
    <property type="match status" value="1"/>
</dbReference>
<dbReference type="InterPro" id="IPR007110">
    <property type="entry name" value="Ig-like_dom"/>
</dbReference>
<dbReference type="SMART" id="SM00060">
    <property type="entry name" value="FN3"/>
    <property type="match status" value="2"/>
</dbReference>
<feature type="domain" description="Ig-like" evidence="13">
    <location>
        <begin position="458"/>
        <end position="547"/>
    </location>
</feature>
<keyword evidence="5" id="KW-0130">Cell adhesion</keyword>
<evidence type="ECO:0000256" key="10">
    <source>
        <dbReference type="ARBA" id="ARBA00023319"/>
    </source>
</evidence>
<feature type="domain" description="Ig-like" evidence="13">
    <location>
        <begin position="12"/>
        <end position="103"/>
    </location>
</feature>
<feature type="domain" description="Ig-like" evidence="13">
    <location>
        <begin position="202"/>
        <end position="293"/>
    </location>
</feature>
<dbReference type="AlphaFoldDB" id="A0A914ZDZ9"/>
<dbReference type="GO" id="GO:0005886">
    <property type="term" value="C:plasma membrane"/>
    <property type="evidence" value="ECO:0007669"/>
    <property type="project" value="TreeGrafter"/>
</dbReference>
<keyword evidence="6 12" id="KW-1133">Transmembrane helix</keyword>
<dbReference type="GO" id="GO:0030424">
    <property type="term" value="C:axon"/>
    <property type="evidence" value="ECO:0007669"/>
    <property type="project" value="TreeGrafter"/>
</dbReference>
<dbReference type="PROSITE" id="PS50853">
    <property type="entry name" value="FN3"/>
    <property type="match status" value="1"/>
</dbReference>
<keyword evidence="2 12" id="KW-0812">Transmembrane</keyword>
<keyword evidence="3" id="KW-0732">Signal</keyword>
<keyword evidence="9" id="KW-0325">Glycoprotein</keyword>
<dbReference type="GO" id="GO:0070593">
    <property type="term" value="P:dendrite self-avoidance"/>
    <property type="evidence" value="ECO:0007669"/>
    <property type="project" value="TreeGrafter"/>
</dbReference>
<proteinExistence type="predicted"/>
<dbReference type="GO" id="GO:0098632">
    <property type="term" value="F:cell-cell adhesion mediator activity"/>
    <property type="evidence" value="ECO:0007669"/>
    <property type="project" value="TreeGrafter"/>
</dbReference>
<dbReference type="PROSITE" id="PS50835">
    <property type="entry name" value="IG_LIKE"/>
    <property type="match status" value="5"/>
</dbReference>
<feature type="compositionally biased region" description="Acidic residues" evidence="11">
    <location>
        <begin position="739"/>
        <end position="750"/>
    </location>
</feature>
<evidence type="ECO:0000256" key="7">
    <source>
        <dbReference type="ARBA" id="ARBA00023136"/>
    </source>
</evidence>
<protein>
    <submittedName>
        <fullName evidence="16">Uncharacterized protein</fullName>
    </submittedName>
</protein>
<dbReference type="InterPro" id="IPR013098">
    <property type="entry name" value="Ig_I-set"/>
</dbReference>
<evidence type="ECO:0000256" key="3">
    <source>
        <dbReference type="ARBA" id="ARBA00022729"/>
    </source>
</evidence>
<feature type="domain" description="Fibronectin type-III" evidence="14">
    <location>
        <begin position="553"/>
        <end position="659"/>
    </location>
</feature>
<dbReference type="SMART" id="SM00409">
    <property type="entry name" value="IG"/>
    <property type="match status" value="5"/>
</dbReference>
<keyword evidence="15" id="KW-1185">Reference proteome</keyword>
<evidence type="ECO:0000256" key="11">
    <source>
        <dbReference type="SAM" id="MobiDB-lite"/>
    </source>
</evidence>
<dbReference type="Gene3D" id="2.60.40.10">
    <property type="entry name" value="Immunoglobulins"/>
    <property type="match status" value="7"/>
</dbReference>
<feature type="compositionally biased region" description="Acidic residues" evidence="11">
    <location>
        <begin position="722"/>
        <end position="731"/>
    </location>
</feature>
<evidence type="ECO:0000256" key="12">
    <source>
        <dbReference type="SAM" id="Phobius"/>
    </source>
</evidence>
<dbReference type="CDD" id="cd00063">
    <property type="entry name" value="FN3"/>
    <property type="match status" value="2"/>
</dbReference>
<dbReference type="InterPro" id="IPR003961">
    <property type="entry name" value="FN3_dom"/>
</dbReference>
<keyword evidence="10" id="KW-0393">Immunoglobulin domain</keyword>
<feature type="region of interest" description="Disordered" evidence="11">
    <location>
        <begin position="719"/>
        <end position="752"/>
    </location>
</feature>
<dbReference type="Proteomes" id="UP000887577">
    <property type="component" value="Unplaced"/>
</dbReference>
<evidence type="ECO:0000256" key="8">
    <source>
        <dbReference type="ARBA" id="ARBA00023157"/>
    </source>
</evidence>
<evidence type="ECO:0000256" key="1">
    <source>
        <dbReference type="ARBA" id="ARBA00004167"/>
    </source>
</evidence>
<feature type="transmembrane region" description="Helical" evidence="12">
    <location>
        <begin position="813"/>
        <end position="833"/>
    </location>
</feature>
<dbReference type="PANTHER" id="PTHR10075">
    <property type="entry name" value="BASIGIN RELATED"/>
    <property type="match status" value="1"/>
</dbReference>
<evidence type="ECO:0000313" key="15">
    <source>
        <dbReference type="Proteomes" id="UP000887577"/>
    </source>
</evidence>
<dbReference type="FunFam" id="2.60.40.10:FF:000032">
    <property type="entry name" value="palladin isoform X1"/>
    <property type="match status" value="1"/>
</dbReference>
<feature type="domain" description="Ig-like" evidence="13">
    <location>
        <begin position="108"/>
        <end position="197"/>
    </location>
</feature>
<feature type="region of interest" description="Disordered" evidence="11">
    <location>
        <begin position="343"/>
        <end position="402"/>
    </location>
</feature>
<accession>A0A914ZDZ9</accession>
<dbReference type="Pfam" id="PF13927">
    <property type="entry name" value="Ig_3"/>
    <property type="match status" value="1"/>
</dbReference>
<feature type="compositionally biased region" description="Acidic residues" evidence="11">
    <location>
        <begin position="352"/>
        <end position="374"/>
    </location>
</feature>
<feature type="domain" description="Ig-like" evidence="13">
    <location>
        <begin position="298"/>
        <end position="455"/>
    </location>
</feature>
<comment type="subcellular location">
    <subcellularLocation>
        <location evidence="1">Membrane</location>
        <topology evidence="1">Single-pass membrane protein</topology>
    </subcellularLocation>
</comment>
<dbReference type="SUPFAM" id="SSF48726">
    <property type="entry name" value="Immunoglobulin"/>
    <property type="match status" value="5"/>
</dbReference>
<dbReference type="SMART" id="SM00408">
    <property type="entry name" value="IGc2"/>
    <property type="match status" value="5"/>
</dbReference>
<evidence type="ECO:0000259" key="13">
    <source>
        <dbReference type="PROSITE" id="PS50835"/>
    </source>
</evidence>
<evidence type="ECO:0000256" key="9">
    <source>
        <dbReference type="ARBA" id="ARBA00023180"/>
    </source>
</evidence>
<keyword evidence="8" id="KW-1015">Disulfide bond</keyword>